<accession>A0A0B8QF28</accession>
<reference evidence="1 2" key="2">
    <citation type="submission" date="2015-01" db="EMBL/GenBank/DDBJ databases">
        <authorList>
            <consortium name="NBRP consortium"/>
            <person name="Sawabe T."/>
            <person name="Meirelles P."/>
            <person name="Feng G."/>
            <person name="Sayaka M."/>
            <person name="Hattori M."/>
            <person name="Ohkuma M."/>
        </authorList>
    </citation>
    <scope>NUCLEOTIDE SEQUENCE [LARGE SCALE GENOMIC DNA]</scope>
    <source>
        <strain evidence="2">JCM 19241</strain>
    </source>
</reference>
<name>A0A0B8QF28_9VIBR</name>
<protein>
    <submittedName>
        <fullName evidence="1">Uncharacterized protein</fullName>
    </submittedName>
</protein>
<organism evidence="1 2">
    <name type="scientific">Vibrio ishigakensis</name>
    <dbReference type="NCBI Taxonomy" id="1481914"/>
    <lineage>
        <taxon>Bacteria</taxon>
        <taxon>Pseudomonadati</taxon>
        <taxon>Pseudomonadota</taxon>
        <taxon>Gammaproteobacteria</taxon>
        <taxon>Vibrionales</taxon>
        <taxon>Vibrionaceae</taxon>
        <taxon>Vibrio</taxon>
    </lineage>
</organism>
<evidence type="ECO:0000313" key="1">
    <source>
        <dbReference type="EMBL" id="GAM73244.1"/>
    </source>
</evidence>
<dbReference type="AlphaFoldDB" id="A0A0B8QF28"/>
<comment type="caution">
    <text evidence="1">The sequence shown here is derived from an EMBL/GenBank/DDBJ whole genome shotgun (WGS) entry which is preliminary data.</text>
</comment>
<sequence length="239" mass="27828">MIFWTTDVITPQLSKELFLTQKVVCCQVGRWNGTDYPHFDLRLSDVCNMNCISLFLDNDIMSFIDPVLEHVSRNDNSILRFIEMWNSRRRTELYQQYKSGEKLDVGIYDCIDLLSLLDENIVLIIRFSDSIKRYLKPLLDYTVSLTENIRVVVLYNEGIKGLGRIKHFPQAVLPELSEDIIIATCSDAIYCLTGKRTNHEDLKNFYLTSSSLKEFIGYVQASVLYQTAPSFNWHRKVQF</sequence>
<reference evidence="1 2" key="1">
    <citation type="submission" date="2015-01" db="EMBL/GenBank/DDBJ databases">
        <title>Vibrio sp. C94 JCM 19241 whole genome shotgun sequence.</title>
        <authorList>
            <person name="Sawabe T."/>
            <person name="Meirelles P."/>
            <person name="Feng G."/>
            <person name="Sayaka M."/>
            <person name="Hattori M."/>
            <person name="Ohkuma M."/>
        </authorList>
    </citation>
    <scope>NUCLEOTIDE SEQUENCE [LARGE SCALE GENOMIC DNA]</scope>
    <source>
        <strain evidence="2">JCM 19241</strain>
    </source>
</reference>
<gene>
    <name evidence="1" type="ORF">JCM19241_2699</name>
</gene>
<evidence type="ECO:0000313" key="2">
    <source>
        <dbReference type="Proteomes" id="UP000031666"/>
    </source>
</evidence>
<proteinExistence type="predicted"/>
<dbReference type="EMBL" id="BBSC01000001">
    <property type="protein sequence ID" value="GAM73244.1"/>
    <property type="molecule type" value="Genomic_DNA"/>
</dbReference>
<dbReference type="Proteomes" id="UP000031666">
    <property type="component" value="Unassembled WGS sequence"/>
</dbReference>